<keyword evidence="2" id="KW-1185">Reference proteome</keyword>
<dbReference type="RefSeq" id="WP_125221256.1">
    <property type="nucleotide sequence ID" value="NZ_QUSX01000001.1"/>
</dbReference>
<dbReference type="AlphaFoldDB" id="A0A426RK80"/>
<accession>A0A426RK80</accession>
<gene>
    <name evidence="1" type="ORF">DZC72_02135</name>
</gene>
<reference evidence="2" key="2">
    <citation type="submission" date="2018-12" db="EMBL/GenBank/DDBJ databases">
        <title>Maribacter lutimaris sp. nov., isolated from marine sediment.</title>
        <authorList>
            <person name="Kim K.K."/>
        </authorList>
    </citation>
    <scope>NUCLEOTIDE SEQUENCE [LARGE SCALE GENOMIC DNA]</scope>
    <source>
        <strain evidence="2">PoM-212</strain>
    </source>
</reference>
<sequence length="186" mass="21668">MKQRKVYPTIWQSIPYSLDMMDYWYTNGHSIPDLTLVNDMALNRGVSEMILNVSKISVMDDNGKEHFMTNFNGNKALNLKGLHTGLYLKTKEGLNLQPGKYKTFRFYLNGNGNYFFNKDKNMEAVHGFPYMDFNIQNGLVIQAGESKKVILRFDFEPFSLASYFKPFLNIFKRSRTTTHKWANSMN</sequence>
<organism evidence="1 2">
    <name type="scientific">Maribacter algicola</name>
    <dbReference type="NCBI Taxonomy" id="2498892"/>
    <lineage>
        <taxon>Bacteria</taxon>
        <taxon>Pseudomonadati</taxon>
        <taxon>Bacteroidota</taxon>
        <taxon>Flavobacteriia</taxon>
        <taxon>Flavobacteriales</taxon>
        <taxon>Flavobacteriaceae</taxon>
        <taxon>Maribacter</taxon>
    </lineage>
</organism>
<dbReference type="EMBL" id="QUSX01000001">
    <property type="protein sequence ID" value="RRQ49437.1"/>
    <property type="molecule type" value="Genomic_DNA"/>
</dbReference>
<dbReference type="OrthoDB" id="1421798at2"/>
<name>A0A426RK80_9FLAO</name>
<evidence type="ECO:0000313" key="1">
    <source>
        <dbReference type="EMBL" id="RRQ49437.1"/>
    </source>
</evidence>
<comment type="caution">
    <text evidence="1">The sequence shown here is derived from an EMBL/GenBank/DDBJ whole genome shotgun (WGS) entry which is preliminary data.</text>
</comment>
<dbReference type="Proteomes" id="UP000286990">
    <property type="component" value="Unassembled WGS sequence"/>
</dbReference>
<proteinExistence type="predicted"/>
<protein>
    <submittedName>
        <fullName evidence="1">Uncharacterized protein</fullName>
    </submittedName>
</protein>
<reference evidence="2" key="1">
    <citation type="submission" date="2018-08" db="EMBL/GenBank/DDBJ databases">
        <authorList>
            <person name="Khan S.A."/>
            <person name="J S.E."/>
        </authorList>
    </citation>
    <scope>NUCLEOTIDE SEQUENCE [LARGE SCALE GENOMIC DNA]</scope>
    <source>
        <strain evidence="2">PoM-212</strain>
    </source>
</reference>
<evidence type="ECO:0000313" key="2">
    <source>
        <dbReference type="Proteomes" id="UP000286990"/>
    </source>
</evidence>